<dbReference type="InterPro" id="IPR031273">
    <property type="entry name" value="PARP4"/>
</dbReference>
<feature type="non-terminal residue" evidence="1">
    <location>
        <position position="241"/>
    </location>
</feature>
<protein>
    <submittedName>
        <fullName evidence="1">Uncharacterized protein</fullName>
    </submittedName>
</protein>
<dbReference type="Proteomes" id="UP000676336">
    <property type="component" value="Unassembled WGS sequence"/>
</dbReference>
<accession>A0A8S3I4G6</accession>
<dbReference type="AlphaFoldDB" id="A0A8S3I4G6"/>
<gene>
    <name evidence="1" type="ORF">SMN809_LOCUS73373</name>
</gene>
<sequence length="241" mass="28229">TRANVTKTNKFDLTKIKLWNSDDVNLPRFDELTHCEIGRWAIFKETNDNSSVFFVLELQVIPEEYYDRTTSDYQLRFRYEKQTIIGEVSQHDKRVLVQYAFSDDPNEQQQLFASFYYRVAAMPRITRINEMLPNKLGSKLLLRSLFTQRIDTQILDENVCQLIESIWLESIGDLNKILSISPESITLRTIIEAEAALLEVKSTNNPAAALRFYSFIPHRPEYNIDLIKNRRALIEKIDLCQ</sequence>
<feature type="non-terminal residue" evidence="1">
    <location>
        <position position="1"/>
    </location>
</feature>
<dbReference type="EMBL" id="CAJOBI010327758">
    <property type="protein sequence ID" value="CAF5194278.1"/>
    <property type="molecule type" value="Genomic_DNA"/>
</dbReference>
<evidence type="ECO:0000313" key="1">
    <source>
        <dbReference type="EMBL" id="CAF5194278.1"/>
    </source>
</evidence>
<name>A0A8S3I4G6_9BILA</name>
<proteinExistence type="predicted"/>
<comment type="caution">
    <text evidence="1">The sequence shown here is derived from an EMBL/GenBank/DDBJ whole genome shotgun (WGS) entry which is preliminary data.</text>
</comment>
<dbReference type="GO" id="GO:0003950">
    <property type="term" value="F:NAD+ poly-ADP-ribosyltransferase activity"/>
    <property type="evidence" value="ECO:0007669"/>
    <property type="project" value="InterPro"/>
</dbReference>
<organism evidence="1 2">
    <name type="scientific">Rotaria magnacalcarata</name>
    <dbReference type="NCBI Taxonomy" id="392030"/>
    <lineage>
        <taxon>Eukaryota</taxon>
        <taxon>Metazoa</taxon>
        <taxon>Spiralia</taxon>
        <taxon>Gnathifera</taxon>
        <taxon>Rotifera</taxon>
        <taxon>Eurotatoria</taxon>
        <taxon>Bdelloidea</taxon>
        <taxon>Philodinida</taxon>
        <taxon>Philodinidae</taxon>
        <taxon>Rotaria</taxon>
    </lineage>
</organism>
<dbReference type="PANTHER" id="PTHR46530">
    <property type="entry name" value="PROTEIN MONO-ADP-RIBOSYLTRANSFERASE PARP4"/>
    <property type="match status" value="1"/>
</dbReference>
<dbReference type="GO" id="GO:0005737">
    <property type="term" value="C:cytoplasm"/>
    <property type="evidence" value="ECO:0007669"/>
    <property type="project" value="TreeGrafter"/>
</dbReference>
<evidence type="ECO:0000313" key="2">
    <source>
        <dbReference type="Proteomes" id="UP000676336"/>
    </source>
</evidence>
<reference evidence="1" key="1">
    <citation type="submission" date="2021-02" db="EMBL/GenBank/DDBJ databases">
        <authorList>
            <person name="Nowell W R."/>
        </authorList>
    </citation>
    <scope>NUCLEOTIDE SEQUENCE</scope>
</reference>
<dbReference type="PANTHER" id="PTHR46530:SF1">
    <property type="entry name" value="PROTEIN MONO-ADP-RIBOSYLTRANSFERASE PARP4"/>
    <property type="match status" value="1"/>
</dbReference>